<proteinExistence type="predicted"/>
<gene>
    <name evidence="2" type="primary">LOC115944678</name>
</gene>
<reference evidence="2" key="1">
    <citation type="submission" date="2025-08" db="UniProtKB">
        <authorList>
            <consortium name="RefSeq"/>
        </authorList>
    </citation>
    <scope>IDENTIFICATION</scope>
    <source>
        <tissue evidence="2">Liver</tissue>
    </source>
</reference>
<keyword evidence="1" id="KW-1185">Reference proteome</keyword>
<dbReference type="GeneID" id="115944678"/>
<organism evidence="1 2">
    <name type="scientific">Leptonychotes weddellii</name>
    <name type="common">Weddell seal</name>
    <name type="synonym">Otaria weddellii</name>
    <dbReference type="NCBI Taxonomy" id="9713"/>
    <lineage>
        <taxon>Eukaryota</taxon>
        <taxon>Metazoa</taxon>
        <taxon>Chordata</taxon>
        <taxon>Craniata</taxon>
        <taxon>Vertebrata</taxon>
        <taxon>Euteleostomi</taxon>
        <taxon>Mammalia</taxon>
        <taxon>Eutheria</taxon>
        <taxon>Laurasiatheria</taxon>
        <taxon>Carnivora</taxon>
        <taxon>Caniformia</taxon>
        <taxon>Pinnipedia</taxon>
        <taxon>Phocidae</taxon>
        <taxon>Monachinae</taxon>
        <taxon>Lobodontini</taxon>
        <taxon>Leptonychotes</taxon>
    </lineage>
</organism>
<dbReference type="Proteomes" id="UP000245341">
    <property type="component" value="Unplaced"/>
</dbReference>
<sequence length="89" mass="9977">MAEQESLEFGKADFVLMDTVSMPEFMTNLRLRRPVRIKAVVHRATTEDEGKEQLSLQGQNEAISRFILNIVKLQVPSPNCDSLPSVGMS</sequence>
<dbReference type="AlphaFoldDB" id="A0A7F8RSI6"/>
<dbReference type="OrthoDB" id="8958276at2759"/>
<evidence type="ECO:0000313" key="1">
    <source>
        <dbReference type="Proteomes" id="UP000245341"/>
    </source>
</evidence>
<protein>
    <submittedName>
        <fullName evidence="2">Unconventional myosin-Ig-like</fullName>
    </submittedName>
</protein>
<evidence type="ECO:0000313" key="2">
    <source>
        <dbReference type="RefSeq" id="XP_030896422.1"/>
    </source>
</evidence>
<name>A0A7F8RSI6_LEPWE</name>
<dbReference type="RefSeq" id="XP_030896422.1">
    <property type="nucleotide sequence ID" value="XM_031040562.1"/>
</dbReference>
<dbReference type="KEGG" id="lww:115944678"/>
<accession>A0A7F8RSI6</accession>